<sequence length="118" mass="13105">MASSFPPFPFYKWMNESPHKAEARENRGTQTHRESFQGFCGVEEERKKKGKVLSVWMEMVRVSFFFFSLVAILAIAVLPAINGQISPAPAPASDGVTIDQGIAYVLMLAALVVTYLVH</sequence>
<protein>
    <submittedName>
        <fullName evidence="1">Uncharacterized protein</fullName>
    </submittedName>
</protein>
<reference evidence="1 2" key="1">
    <citation type="journal article" date="2022" name="Hortic Res">
        <title>A haplotype resolved chromosomal level avocado genome allows analysis of novel avocado genes.</title>
        <authorList>
            <person name="Nath O."/>
            <person name="Fletcher S.J."/>
            <person name="Hayward A."/>
            <person name="Shaw L.M."/>
            <person name="Masouleh A.K."/>
            <person name="Furtado A."/>
            <person name="Henry R.J."/>
            <person name="Mitter N."/>
        </authorList>
    </citation>
    <scope>NUCLEOTIDE SEQUENCE [LARGE SCALE GENOMIC DNA]</scope>
    <source>
        <strain evidence="2">cv. Hass</strain>
    </source>
</reference>
<name>A0ACC2MGZ4_PERAE</name>
<keyword evidence="2" id="KW-1185">Reference proteome</keyword>
<comment type="caution">
    <text evidence="1">The sequence shown here is derived from an EMBL/GenBank/DDBJ whole genome shotgun (WGS) entry which is preliminary data.</text>
</comment>
<evidence type="ECO:0000313" key="2">
    <source>
        <dbReference type="Proteomes" id="UP001234297"/>
    </source>
</evidence>
<dbReference type="EMBL" id="CM056810">
    <property type="protein sequence ID" value="KAJ8644925.1"/>
    <property type="molecule type" value="Genomic_DNA"/>
</dbReference>
<dbReference type="Proteomes" id="UP001234297">
    <property type="component" value="Chromosome 2"/>
</dbReference>
<organism evidence="1 2">
    <name type="scientific">Persea americana</name>
    <name type="common">Avocado</name>
    <dbReference type="NCBI Taxonomy" id="3435"/>
    <lineage>
        <taxon>Eukaryota</taxon>
        <taxon>Viridiplantae</taxon>
        <taxon>Streptophyta</taxon>
        <taxon>Embryophyta</taxon>
        <taxon>Tracheophyta</taxon>
        <taxon>Spermatophyta</taxon>
        <taxon>Magnoliopsida</taxon>
        <taxon>Magnoliidae</taxon>
        <taxon>Laurales</taxon>
        <taxon>Lauraceae</taxon>
        <taxon>Persea</taxon>
    </lineage>
</organism>
<accession>A0ACC2MGZ4</accession>
<gene>
    <name evidence="1" type="ORF">MRB53_006673</name>
</gene>
<proteinExistence type="predicted"/>
<evidence type="ECO:0000313" key="1">
    <source>
        <dbReference type="EMBL" id="KAJ8644925.1"/>
    </source>
</evidence>